<dbReference type="GO" id="GO:0000124">
    <property type="term" value="C:SAGA complex"/>
    <property type="evidence" value="ECO:0007669"/>
    <property type="project" value="InterPro"/>
</dbReference>
<sequence>MSGRPRNARGLTGRDAAKENDVEADLLSRAIEAIRKAKEYSDASDKTGQAIIELELEIKATGEAKGTKHGTQEQHERLDKLYRDQMRNAEAEKKVLEDNDPINSLGILAAIKSSEEPAPRNGTGKSRKNNKQILESDIIDSPSTPVDSRGDVLKRIKGNSQRSSSVASQNRVTSVKEDVPEPKADKTGPLSVGTDVFYRIQPGEKDEKGIIVEGAGQHQVIKKILQDKKGGYAYDLRDPDKEEVTRHKTPARHLAAIPSVAQATGPIFPVGSRVYAMYPETDTFYEADVRNFSKGAYTLLFEEDQNEHRVERRYVLDPDQWK</sequence>
<keyword evidence="4" id="KW-1185">Reference proteome</keyword>
<dbReference type="RefSeq" id="XP_017994671.1">
    <property type="nucleotide sequence ID" value="XM_018149975.1"/>
</dbReference>
<dbReference type="Gene3D" id="2.30.30.140">
    <property type="match status" value="1"/>
</dbReference>
<evidence type="ECO:0000313" key="4">
    <source>
        <dbReference type="Proteomes" id="UP000038010"/>
    </source>
</evidence>
<comment type="caution">
    <text evidence="3">The sequence shown here is derived from an EMBL/GenBank/DDBJ whole genome shotgun (WGS) entry which is preliminary data.</text>
</comment>
<organism evidence="3 4">
    <name type="scientific">Cyphellophora attinorum</name>
    <dbReference type="NCBI Taxonomy" id="1664694"/>
    <lineage>
        <taxon>Eukaryota</taxon>
        <taxon>Fungi</taxon>
        <taxon>Dikarya</taxon>
        <taxon>Ascomycota</taxon>
        <taxon>Pezizomycotina</taxon>
        <taxon>Eurotiomycetes</taxon>
        <taxon>Chaetothyriomycetidae</taxon>
        <taxon>Chaetothyriales</taxon>
        <taxon>Cyphellophoraceae</taxon>
        <taxon>Cyphellophora</taxon>
    </lineage>
</organism>
<dbReference type="PANTHER" id="PTHR21539">
    <property type="entry name" value="SAGA-ASSOCIATED FACTOR 29"/>
    <property type="match status" value="1"/>
</dbReference>
<evidence type="ECO:0000313" key="3">
    <source>
        <dbReference type="EMBL" id="KPI34708.1"/>
    </source>
</evidence>
<gene>
    <name evidence="3" type="ORF">AB675_9442</name>
</gene>
<feature type="compositionally biased region" description="Polar residues" evidence="1">
    <location>
        <begin position="158"/>
        <end position="173"/>
    </location>
</feature>
<feature type="region of interest" description="Disordered" evidence="1">
    <location>
        <begin position="108"/>
        <end position="190"/>
    </location>
</feature>
<dbReference type="EMBL" id="LFJN01000052">
    <property type="protein sequence ID" value="KPI34708.1"/>
    <property type="molecule type" value="Genomic_DNA"/>
</dbReference>
<dbReference type="AlphaFoldDB" id="A0A0N0NHL6"/>
<dbReference type="PROSITE" id="PS51518">
    <property type="entry name" value="SGF29_C"/>
    <property type="match status" value="1"/>
</dbReference>
<evidence type="ECO:0000256" key="1">
    <source>
        <dbReference type="SAM" id="MobiDB-lite"/>
    </source>
</evidence>
<dbReference type="InterPro" id="IPR037802">
    <property type="entry name" value="SGF29"/>
</dbReference>
<proteinExistence type="predicted"/>
<feature type="region of interest" description="Disordered" evidence="1">
    <location>
        <begin position="1"/>
        <end position="22"/>
    </location>
</feature>
<feature type="domain" description="SGF29 C-terminal" evidence="2">
    <location>
        <begin position="186"/>
        <end position="322"/>
    </location>
</feature>
<evidence type="ECO:0000259" key="2">
    <source>
        <dbReference type="PROSITE" id="PS51518"/>
    </source>
</evidence>
<dbReference type="STRING" id="1664694.A0A0N0NHL6"/>
<dbReference type="GeneID" id="28741855"/>
<dbReference type="Proteomes" id="UP000038010">
    <property type="component" value="Unassembled WGS sequence"/>
</dbReference>
<name>A0A0N0NHL6_9EURO</name>
<feature type="compositionally biased region" description="Basic and acidic residues" evidence="1">
    <location>
        <begin position="174"/>
        <end position="186"/>
    </location>
</feature>
<dbReference type="VEuPathDB" id="FungiDB:AB675_9442"/>
<accession>A0A0N0NHL6</accession>
<dbReference type="Pfam" id="PF07039">
    <property type="entry name" value="SGF29_Tudor"/>
    <property type="match status" value="1"/>
</dbReference>
<reference evidence="3 4" key="1">
    <citation type="submission" date="2015-06" db="EMBL/GenBank/DDBJ databases">
        <title>Draft genome of the ant-associated black yeast Phialophora attae CBS 131958.</title>
        <authorList>
            <person name="Moreno L.F."/>
            <person name="Stielow B.J."/>
            <person name="de Hoog S."/>
            <person name="Vicente V.A."/>
            <person name="Weiss V.A."/>
            <person name="de Vries M."/>
            <person name="Cruz L.M."/>
            <person name="Souza E.M."/>
        </authorList>
    </citation>
    <scope>NUCLEOTIDE SEQUENCE [LARGE SCALE GENOMIC DNA]</scope>
    <source>
        <strain evidence="3 4">CBS 131958</strain>
    </source>
</reference>
<dbReference type="InterPro" id="IPR010750">
    <property type="entry name" value="SGF29_tudor-like_dom"/>
</dbReference>
<protein>
    <recommendedName>
        <fullName evidence="2">SGF29 C-terminal domain-containing protein</fullName>
    </recommendedName>
</protein>
<dbReference type="PANTHER" id="PTHR21539:SF0">
    <property type="entry name" value="SAGA-ASSOCIATED FACTOR 29"/>
    <property type="match status" value="1"/>
</dbReference>
<dbReference type="OrthoDB" id="10265994at2759"/>